<feature type="region of interest" description="Disordered" evidence="1">
    <location>
        <begin position="1019"/>
        <end position="1213"/>
    </location>
</feature>
<dbReference type="VEuPathDB" id="ToxoDB:BESB_083760"/>
<feature type="compositionally biased region" description="Basic and acidic residues" evidence="1">
    <location>
        <begin position="423"/>
        <end position="433"/>
    </location>
</feature>
<dbReference type="EMBL" id="NWUJ01000009">
    <property type="protein sequence ID" value="PFH33177.1"/>
    <property type="molecule type" value="Genomic_DNA"/>
</dbReference>
<organism evidence="2 3">
    <name type="scientific">Besnoitia besnoiti</name>
    <name type="common">Apicomplexan protozoan</name>
    <dbReference type="NCBI Taxonomy" id="94643"/>
    <lineage>
        <taxon>Eukaryota</taxon>
        <taxon>Sar</taxon>
        <taxon>Alveolata</taxon>
        <taxon>Apicomplexa</taxon>
        <taxon>Conoidasida</taxon>
        <taxon>Coccidia</taxon>
        <taxon>Eucoccidiorida</taxon>
        <taxon>Eimeriorina</taxon>
        <taxon>Sarcocystidae</taxon>
        <taxon>Besnoitia</taxon>
    </lineage>
</organism>
<feature type="compositionally biased region" description="Low complexity" evidence="1">
    <location>
        <begin position="2098"/>
        <end position="2114"/>
    </location>
</feature>
<comment type="caution">
    <text evidence="2">The sequence shown here is derived from an EMBL/GenBank/DDBJ whole genome shotgun (WGS) entry which is preliminary data.</text>
</comment>
<feature type="region of interest" description="Disordered" evidence="1">
    <location>
        <begin position="1545"/>
        <end position="1621"/>
    </location>
</feature>
<feature type="compositionally biased region" description="Polar residues" evidence="1">
    <location>
        <begin position="319"/>
        <end position="329"/>
    </location>
</feature>
<feature type="region of interest" description="Disordered" evidence="1">
    <location>
        <begin position="307"/>
        <end position="347"/>
    </location>
</feature>
<accession>A0A2A9MC39</accession>
<feature type="region of interest" description="Disordered" evidence="1">
    <location>
        <begin position="1734"/>
        <end position="1771"/>
    </location>
</feature>
<feature type="compositionally biased region" description="Basic and acidic residues" evidence="1">
    <location>
        <begin position="774"/>
        <end position="790"/>
    </location>
</feature>
<feature type="compositionally biased region" description="Basic and acidic residues" evidence="1">
    <location>
        <begin position="1280"/>
        <end position="1298"/>
    </location>
</feature>
<feature type="region of interest" description="Disordered" evidence="1">
    <location>
        <begin position="666"/>
        <end position="709"/>
    </location>
</feature>
<feature type="region of interest" description="Disordered" evidence="1">
    <location>
        <begin position="763"/>
        <end position="921"/>
    </location>
</feature>
<feature type="compositionally biased region" description="Low complexity" evidence="1">
    <location>
        <begin position="1096"/>
        <end position="1110"/>
    </location>
</feature>
<feature type="region of interest" description="Disordered" evidence="1">
    <location>
        <begin position="2280"/>
        <end position="2327"/>
    </location>
</feature>
<feature type="region of interest" description="Disordered" evidence="1">
    <location>
        <begin position="952"/>
        <end position="976"/>
    </location>
</feature>
<feature type="compositionally biased region" description="Basic and acidic residues" evidence="1">
    <location>
        <begin position="1048"/>
        <end position="1059"/>
    </location>
</feature>
<gene>
    <name evidence="2" type="ORF">BESB_083760</name>
</gene>
<dbReference type="KEGG" id="bbes:BESB_083760"/>
<feature type="region of interest" description="Disordered" evidence="1">
    <location>
        <begin position="31"/>
        <end position="70"/>
    </location>
</feature>
<feature type="compositionally biased region" description="Low complexity" evidence="1">
    <location>
        <begin position="436"/>
        <end position="454"/>
    </location>
</feature>
<feature type="compositionally biased region" description="Basic and acidic residues" evidence="1">
    <location>
        <begin position="1869"/>
        <end position="1881"/>
    </location>
</feature>
<feature type="region of interest" description="Disordered" evidence="1">
    <location>
        <begin position="1377"/>
        <end position="1399"/>
    </location>
</feature>
<feature type="compositionally biased region" description="Low complexity" evidence="1">
    <location>
        <begin position="602"/>
        <end position="613"/>
    </location>
</feature>
<feature type="compositionally biased region" description="Basic and acidic residues" evidence="1">
    <location>
        <begin position="1749"/>
        <end position="1771"/>
    </location>
</feature>
<feature type="compositionally biased region" description="Basic and acidic residues" evidence="1">
    <location>
        <begin position="566"/>
        <end position="587"/>
    </location>
</feature>
<feature type="compositionally biased region" description="Low complexity" evidence="1">
    <location>
        <begin position="1154"/>
        <end position="1181"/>
    </location>
</feature>
<keyword evidence="3" id="KW-1185">Reference proteome</keyword>
<feature type="compositionally biased region" description="Low complexity" evidence="1">
    <location>
        <begin position="31"/>
        <end position="50"/>
    </location>
</feature>
<feature type="compositionally biased region" description="Basic and acidic residues" evidence="1">
    <location>
        <begin position="1235"/>
        <end position="1257"/>
    </location>
</feature>
<feature type="compositionally biased region" description="Basic and acidic residues" evidence="1">
    <location>
        <begin position="697"/>
        <end position="707"/>
    </location>
</feature>
<dbReference type="OrthoDB" id="10379291at2759"/>
<feature type="compositionally biased region" description="Basic and acidic residues" evidence="1">
    <location>
        <begin position="2280"/>
        <end position="2326"/>
    </location>
</feature>
<dbReference type="GeneID" id="40313302"/>
<evidence type="ECO:0000313" key="2">
    <source>
        <dbReference type="EMBL" id="PFH33177.1"/>
    </source>
</evidence>
<feature type="compositionally biased region" description="Basic and acidic residues" evidence="1">
    <location>
        <begin position="1386"/>
        <end position="1399"/>
    </location>
</feature>
<feature type="compositionally biased region" description="Basic and acidic residues" evidence="1">
    <location>
        <begin position="2413"/>
        <end position="2422"/>
    </location>
</feature>
<name>A0A2A9MC39_BESBE</name>
<feature type="region of interest" description="Disordered" evidence="1">
    <location>
        <begin position="1484"/>
        <end position="1532"/>
    </location>
</feature>
<reference evidence="2 3" key="1">
    <citation type="submission" date="2017-09" db="EMBL/GenBank/DDBJ databases">
        <title>Genome sequencing of Besnoitia besnoiti strain Bb-Ger1.</title>
        <authorList>
            <person name="Schares G."/>
            <person name="Venepally P."/>
            <person name="Lorenzi H.A."/>
        </authorList>
    </citation>
    <scope>NUCLEOTIDE SEQUENCE [LARGE SCALE GENOMIC DNA]</scope>
    <source>
        <strain evidence="2 3">Bb-Ger1</strain>
    </source>
</reference>
<feature type="region of interest" description="Disordered" evidence="1">
    <location>
        <begin position="225"/>
        <end position="246"/>
    </location>
</feature>
<feature type="region of interest" description="Disordered" evidence="1">
    <location>
        <begin position="174"/>
        <end position="213"/>
    </location>
</feature>
<dbReference type="RefSeq" id="XP_029217186.1">
    <property type="nucleotide sequence ID" value="XM_029366726.1"/>
</dbReference>
<feature type="region of interest" description="Disordered" evidence="1">
    <location>
        <begin position="1950"/>
        <end position="1982"/>
    </location>
</feature>
<feature type="compositionally biased region" description="Low complexity" evidence="1">
    <location>
        <begin position="1034"/>
        <end position="1047"/>
    </location>
</feature>
<sequence length="2568" mass="265458">MPEPAFLPGRVAADEGDGLKNAELLSLLQQLHQQRQAAASASSLPPSNASTRGESRAQQPLGHHGESGTPGASVALLLQLMQQRQQQEQKQLLLRLSEGHPQLTERGERGADASLPPRHAGPVSPHLSHQGPLRASGFHDSHAPGLAERPLFSPEFRPRAAESQALKQLFASLPGGAPRQARDGRHGAAAASKEAAGAFVRRPAGAPLPPFDAADARGEEVLEAAGRPSSLPSAAEAAAAKSKQEGARNFPVASFLMRGLQASPGARDRDDQQGAGPAQLEDLLKLQMQQQQSHERLLRQQLDALAKPQGAHGGVSKGRNATQSASHATVPSRDGGPAVGAPQKKSQLALLQQHQALLQQQRQQVQQYLVEGAMAGAACARSQGPRGADSGSAASVADAFFQSQGGGGAFPGSADARGQRQAAAREKLSDEKVPFASSQARGGSSASPGPSSAALRALQQRLAATAAAGAAAAGGGLGVADVNSADQDAHLLSRLQQSVAVASYNLLRLSSPSGSTDATSAALKGLGETLGRLVAARNGRESLSEGAAGGRQDAAWPTRPAAGREGAGRQRSEASREGLEGGPHGDRLSLPSADSLDSEALHSGCSSAHASSAGASAASSRVFRFASGDEKPLSILMQPRHLPPPASASSAGASAVARAPLLSSAHERASPAALPSSSSAASGSAGGDPAATPATHPPEETAARERAAAAVAAARAAAVSAAVAEPPLDPTREKLLRRHVKALRPYFEAAFSMPGFLGGAPRGGGAGAGGAATKARDGCRKGAAAEEREGAPQSAARAGEDARAAEATADENGGTYQQDRGRRAFEGTVEESEQKLKETDESPETQARGEQGGGAGDQAKTSEIQPEAGLASHGDLAGETAKPDQKSRDAGRGGTGVNPAGCLRGESRRAPSASRGGGPSATVVLPLVRSLEDELAHVSRCASSSVAFAAGGAEGTDAPAEPKKPEDPSSLAPAAPAESQVGALRWQADASFLFFDAVQQLREECGLPLDPVVERLLTKHPRRTARGGKPPGPAGEVQAQAASASAGVERHAFGGEKEGAASQASGEGGASGAPQAQEKETAGRTQDALSHEECTASPQAAAAARAAVEAKQPKTDEAYAPGSHARKEGENTTAAGGPEGGGGPAACGDEPDVDSASAAPESVPAPDACKAGGCEAAAASADDGDGKKDSAGSETTLESDGAPEDLPVVWDGGPAATERWCGVFMAGWAADARQAAEEGTRAQHAGEELQREAREPAESPAGDAATAACAGTREASPQEGEGRRRDATAPWVETEKGGTESAWRRQQTAEERIGDATMPHLEIQRLPMEWPRSLASVCAKALQQPDAQRAHTPLVDGAWAAVWGVCRQLWAQDPMAASAKTGPARATEETDGDRGVLRDRNPGTMSVAEEDLETCLVCEALWAVADAFDSQGEEGEAPRKNRRPFRHFGGCPAYALFGGKFRDVTPTDAPARVLFTPLVPADPTALKEEKESEESAENAASLSSSGSPCDGLQALTPSTPRRETDNAEDAAAQDAQLRAELAAAPSDVGALKAEAESAQTPSAPAAEEGGASGATVNGSASVLDRRVKREGDSREEPGSEQSERQSKAAKEQALQAEEERKDAFWAARAHRAVPIDLWRPPLALLEERFIAEVEREVSQWRVADILERRRAREEAERDEVKALRTRLEILERMQQRADAADASSNAQSDEDAEDDELLAAELDRLFDAQVTDAADSGGAEVGSIAGATQERRSEHEGGEKAKERDAIHKRTRETGKARCVNACKGLFGESEKAAVRWIKRELGPHALLRVACGQPPFAAFVGRPAESVNDGEGGGNSGTCRLSLRFCAKAEEAWEVVSVVYDAARRAEELPTGEQRPRAGRESPAADAKPLGGAEPASGSADEIPTGEAAPQGADGAGEARALQRFPVSAHGYFLACRLAVEALQRDAGNGESAPAAGARARSAAGARSRKRKPDDGDGAQQRADALLEAEELRCLLAPHAEGAARASSFSSQAKWWAEFLAERDEEASAVAALASAPPLFSLAERVSEAEDDAPAPSEDEKPAEGRVLPLRSARSSRLHDRHNPPPGASAHVSRGGAASLAAASPATPQAELAKAAKEGVGSPSRTRSRAAAPPQAGRASESSLAAGKKIRVLVVGRNDVSDVTQDCRQWLLRRLRLAAGKRPGTAPAGVALGVPTEDALRRKRQREGDAGEAAESKEDGTSGSLRDAETESASAASDSLATSPGRQCEDGLEGRHAEARESGGEAARTWREALIHLGDGAKAEEVKHEDETRDDSTAPESEVRSSQEARGGDRLGAEEDWRRSGVSECAGAAAAAQFVPGGKRRRLHEAAAAAGVPLSLSSGGAARLLLERLCERRAHATGAGPHSGGERLLLRFSPEVSGACAALEEKEDANAEKDAQERSAAGAWSSEGEDAKGLRDRTDPQRHSANTYSLRYRRRRCYSPVSKPARQTPPHASGAAPSSSSVHASRQRAPGYLASQGAGAASQQSADTSPSSVSRNLNAFASFSALASPPLPHHLRNAARAFSAVARPAPGPSANFGAKPHPR</sequence>
<feature type="compositionally biased region" description="Basic and acidic residues" evidence="1">
    <location>
        <begin position="2434"/>
        <end position="2447"/>
    </location>
</feature>
<feature type="region of interest" description="Disordered" evidence="1">
    <location>
        <begin position="2411"/>
        <end position="2519"/>
    </location>
</feature>
<feature type="compositionally biased region" description="Low complexity" evidence="1">
    <location>
        <begin position="1261"/>
        <end position="1275"/>
    </location>
</feature>
<feature type="region of interest" description="Disordered" evidence="1">
    <location>
        <begin position="1695"/>
        <end position="1714"/>
    </location>
</feature>
<feature type="compositionally biased region" description="Basic and acidic residues" evidence="1">
    <location>
        <begin position="1583"/>
        <end position="1610"/>
    </location>
</feature>
<feature type="compositionally biased region" description="Low complexity" evidence="1">
    <location>
        <begin position="2474"/>
        <end position="2489"/>
    </location>
</feature>
<feature type="compositionally biased region" description="Low complexity" evidence="1">
    <location>
        <begin position="1954"/>
        <end position="1967"/>
    </location>
</feature>
<evidence type="ECO:0000313" key="3">
    <source>
        <dbReference type="Proteomes" id="UP000224006"/>
    </source>
</evidence>
<feature type="compositionally biased region" description="Low complexity" evidence="1">
    <location>
        <begin position="670"/>
        <end position="694"/>
    </location>
</feature>
<protein>
    <submittedName>
        <fullName evidence="2">Uncharacterized protein</fullName>
    </submittedName>
</protein>
<feature type="compositionally biased region" description="Low complexity" evidence="1">
    <location>
        <begin position="188"/>
        <end position="198"/>
    </location>
</feature>
<feature type="compositionally biased region" description="Low complexity" evidence="1">
    <location>
        <begin position="411"/>
        <end position="422"/>
    </location>
</feature>
<feature type="region of interest" description="Disordered" evidence="1">
    <location>
        <begin position="407"/>
        <end position="454"/>
    </location>
</feature>
<dbReference type="Proteomes" id="UP000224006">
    <property type="component" value="Chromosome VIII"/>
</dbReference>
<feature type="region of interest" description="Disordered" evidence="1">
    <location>
        <begin position="2047"/>
        <end position="2148"/>
    </location>
</feature>
<feature type="region of interest" description="Disordered" evidence="1">
    <location>
        <begin position="104"/>
        <end position="150"/>
    </location>
</feature>
<feature type="region of interest" description="Disordered" evidence="1">
    <location>
        <begin position="2183"/>
        <end position="2267"/>
    </location>
</feature>
<feature type="compositionally biased region" description="Basic and acidic residues" evidence="1">
    <location>
        <begin position="881"/>
        <end position="891"/>
    </location>
</feature>
<feature type="compositionally biased region" description="Low complexity" evidence="1">
    <location>
        <begin position="2499"/>
        <end position="2511"/>
    </location>
</feature>
<evidence type="ECO:0000256" key="1">
    <source>
        <dbReference type="SAM" id="MobiDB-lite"/>
    </source>
</evidence>
<feature type="region of interest" description="Disordered" evidence="1">
    <location>
        <begin position="1869"/>
        <end position="1918"/>
    </location>
</feature>
<feature type="compositionally biased region" description="Basic and acidic residues" evidence="1">
    <location>
        <begin position="2248"/>
        <end position="2267"/>
    </location>
</feature>
<feature type="compositionally biased region" description="Basic and acidic residues" evidence="1">
    <location>
        <begin position="2207"/>
        <end position="2221"/>
    </location>
</feature>
<feature type="region of interest" description="Disordered" evidence="1">
    <location>
        <begin position="541"/>
        <end position="613"/>
    </location>
</feature>
<feature type="region of interest" description="Disordered" evidence="1">
    <location>
        <begin position="1235"/>
        <end position="1306"/>
    </location>
</feature>
<feature type="compositionally biased region" description="Low complexity" evidence="1">
    <location>
        <begin position="2232"/>
        <end position="2244"/>
    </location>
</feature>
<proteinExistence type="predicted"/>